<keyword evidence="1" id="KW-0472">Membrane</keyword>
<accession>A0ABV2MPK9</accession>
<protein>
    <submittedName>
        <fullName evidence="2">Uncharacterized protein</fullName>
    </submittedName>
</protein>
<sequence>MHPSPDRPFISLLGQSALSRMIGISVIISGLWLVIGWAVLLP</sequence>
<dbReference type="Proteomes" id="UP001549077">
    <property type="component" value="Unassembled WGS sequence"/>
</dbReference>
<keyword evidence="1" id="KW-0812">Transmembrane</keyword>
<keyword evidence="3" id="KW-1185">Reference proteome</keyword>
<dbReference type="GeneID" id="91153221"/>
<evidence type="ECO:0000313" key="3">
    <source>
        <dbReference type="Proteomes" id="UP001549077"/>
    </source>
</evidence>
<comment type="caution">
    <text evidence="2">The sequence shown here is derived from an EMBL/GenBank/DDBJ whole genome shotgun (WGS) entry which is preliminary data.</text>
</comment>
<evidence type="ECO:0000256" key="1">
    <source>
        <dbReference type="SAM" id="Phobius"/>
    </source>
</evidence>
<evidence type="ECO:0000313" key="2">
    <source>
        <dbReference type="EMBL" id="MET3758074.1"/>
    </source>
</evidence>
<name>A0ABV2MPK9_9HYPH</name>
<feature type="transmembrane region" description="Helical" evidence="1">
    <location>
        <begin position="21"/>
        <end position="40"/>
    </location>
</feature>
<keyword evidence="1" id="KW-1133">Transmembrane helix</keyword>
<gene>
    <name evidence="2" type="ORF">ABID08_005455</name>
</gene>
<dbReference type="RefSeq" id="WP_281410861.1">
    <property type="nucleotide sequence ID" value="NZ_CP071604.1"/>
</dbReference>
<proteinExistence type="predicted"/>
<dbReference type="EMBL" id="JBEPMY010000023">
    <property type="protein sequence ID" value="MET3758074.1"/>
    <property type="molecule type" value="Genomic_DNA"/>
</dbReference>
<reference evidence="2 3" key="1">
    <citation type="submission" date="2024-06" db="EMBL/GenBank/DDBJ databases">
        <title>Genomic Encyclopedia of Type Strains, Phase IV (KMG-IV): sequencing the most valuable type-strain genomes for metagenomic binning, comparative biology and taxonomic classification.</title>
        <authorList>
            <person name="Goeker M."/>
        </authorList>
    </citation>
    <scope>NUCLEOTIDE SEQUENCE [LARGE SCALE GENOMIC DNA]</scope>
    <source>
        <strain evidence="2 3">DSM 29288</strain>
    </source>
</reference>
<organism evidence="2 3">
    <name type="scientific">Rhizobium binae</name>
    <dbReference type="NCBI Taxonomy" id="1138190"/>
    <lineage>
        <taxon>Bacteria</taxon>
        <taxon>Pseudomonadati</taxon>
        <taxon>Pseudomonadota</taxon>
        <taxon>Alphaproteobacteria</taxon>
        <taxon>Hyphomicrobiales</taxon>
        <taxon>Rhizobiaceae</taxon>
        <taxon>Rhizobium/Agrobacterium group</taxon>
        <taxon>Rhizobium</taxon>
    </lineage>
</organism>